<dbReference type="InterPro" id="IPR036034">
    <property type="entry name" value="PDZ_sf"/>
</dbReference>
<comment type="caution">
    <text evidence="2">The sequence shown here is derived from an EMBL/GenBank/DDBJ whole genome shotgun (WGS) entry which is preliminary data.</text>
</comment>
<dbReference type="EMBL" id="JACIDM010000001">
    <property type="protein sequence ID" value="MBB4082358.1"/>
    <property type="molecule type" value="Genomic_DNA"/>
</dbReference>
<feature type="transmembrane region" description="Helical" evidence="1">
    <location>
        <begin position="221"/>
        <end position="241"/>
    </location>
</feature>
<dbReference type="AlphaFoldDB" id="A0A7W6JC09"/>
<evidence type="ECO:0000313" key="2">
    <source>
        <dbReference type="EMBL" id="MBB4082358.1"/>
    </source>
</evidence>
<feature type="transmembrane region" description="Helical" evidence="1">
    <location>
        <begin position="261"/>
        <end position="281"/>
    </location>
</feature>
<gene>
    <name evidence="2" type="ORF">GGR12_001197</name>
</gene>
<feature type="transmembrane region" description="Helical" evidence="1">
    <location>
        <begin position="133"/>
        <end position="152"/>
    </location>
</feature>
<feature type="transmembrane region" description="Helical" evidence="1">
    <location>
        <begin position="326"/>
        <end position="345"/>
    </location>
</feature>
<protein>
    <submittedName>
        <fullName evidence="2">MFS family permease</fullName>
    </submittedName>
</protein>
<dbReference type="Gene3D" id="2.30.42.10">
    <property type="match status" value="1"/>
</dbReference>
<dbReference type="SUPFAM" id="SSF50156">
    <property type="entry name" value="PDZ domain-like"/>
    <property type="match status" value="1"/>
</dbReference>
<feature type="transmembrane region" description="Helical" evidence="1">
    <location>
        <begin position="388"/>
        <end position="407"/>
    </location>
</feature>
<evidence type="ECO:0000256" key="1">
    <source>
        <dbReference type="SAM" id="Phobius"/>
    </source>
</evidence>
<feature type="transmembrane region" description="Helical" evidence="1">
    <location>
        <begin position="357"/>
        <end position="376"/>
    </location>
</feature>
<feature type="transmembrane region" description="Helical" evidence="1">
    <location>
        <begin position="159"/>
        <end position="176"/>
    </location>
</feature>
<keyword evidence="1" id="KW-1133">Transmembrane helix</keyword>
<feature type="transmembrane region" description="Helical" evidence="1">
    <location>
        <begin position="188"/>
        <end position="209"/>
    </location>
</feature>
<proteinExistence type="predicted"/>
<accession>A0A7W6JC09</accession>
<name>A0A7W6JC09_9CAUL</name>
<feature type="transmembrane region" description="Helical" evidence="1">
    <location>
        <begin position="20"/>
        <end position="40"/>
    </location>
</feature>
<evidence type="ECO:0000313" key="3">
    <source>
        <dbReference type="Proteomes" id="UP000529946"/>
    </source>
</evidence>
<keyword evidence="3" id="KW-1185">Reference proteome</keyword>
<keyword evidence="1" id="KW-0812">Transmembrane</keyword>
<dbReference type="RefSeq" id="WP_183203443.1">
    <property type="nucleotide sequence ID" value="NZ_BAAAER010000004.1"/>
</dbReference>
<organism evidence="2 3">
    <name type="scientific">Brevundimonas lenta</name>
    <dbReference type="NCBI Taxonomy" id="424796"/>
    <lineage>
        <taxon>Bacteria</taxon>
        <taxon>Pseudomonadati</taxon>
        <taxon>Pseudomonadota</taxon>
        <taxon>Alphaproteobacteria</taxon>
        <taxon>Caulobacterales</taxon>
        <taxon>Caulobacteraceae</taxon>
        <taxon>Brevundimonas</taxon>
    </lineage>
</organism>
<keyword evidence="1" id="KW-0472">Membrane</keyword>
<feature type="transmembrane region" description="Helical" evidence="1">
    <location>
        <begin position="293"/>
        <end position="314"/>
    </location>
</feature>
<sequence>MTDHAPAAPGPGERPLRPVWIWLALIFTALCVIQGGHQMWQSSGLPTGLSRVGLNPGACAGTTYCRIEAVQPGSPAHKAGIRAGDMIAVERPLDFRRALAPGDTRTYLRLEPTGERRITITGQSRLGQPIPEYVVSSIILMLAGVMGGLVIARSEGRRAVVLIGLAYASYAITGQWPRLWQALGDLYAWFYVVLTVIYYGSPLLFLAGARALRQEVSGRDPIGMGLAFWALIAAQGALLAWQLHAEITGREGLFGDNAFLAYTLPVFIGYALAAVVLALAWREAPPEARSRYGMMLIAIGATFLSGVFDMGILITGNDYTSISPLLIAWYVAFVGGTALFGYAILRHRVVDLGFAVNRTLVYGVLSSTLLFTFFFLEWGAEQVIPSGMREASLLVSAGIALILFLVFERIRHWVEGAIETLFFRSWRENEARLRRFLKDSAFMGRAETLRTAAVAEIRRFSGGAETALYGIEPTGAVLNEGGLRGGVAKLDLDDPALVRLRADREPIQDETAAGLGAVLILPMMQRLEVIGFIALGPKPCGEDYRPDETALLVEAAAKVGLDLHALQVEELRRQVGTLDAQLKMALGMARKPVLT</sequence>
<dbReference type="Proteomes" id="UP000529946">
    <property type="component" value="Unassembled WGS sequence"/>
</dbReference>
<reference evidence="2 3" key="1">
    <citation type="submission" date="2020-08" db="EMBL/GenBank/DDBJ databases">
        <title>Genomic Encyclopedia of Type Strains, Phase IV (KMG-IV): sequencing the most valuable type-strain genomes for metagenomic binning, comparative biology and taxonomic classification.</title>
        <authorList>
            <person name="Goeker M."/>
        </authorList>
    </citation>
    <scope>NUCLEOTIDE SEQUENCE [LARGE SCALE GENOMIC DNA]</scope>
    <source>
        <strain evidence="2 3">DSM 23960</strain>
    </source>
</reference>